<comment type="caution">
    <text evidence="1">The sequence shown here is derived from an EMBL/GenBank/DDBJ whole genome shotgun (WGS) entry which is preliminary data.</text>
</comment>
<reference evidence="1" key="1">
    <citation type="journal article" date="2020" name="J Insects Food Feed">
        <title>The yellow mealworm (Tenebrio molitor) genome: a resource for the emerging insects as food and feed industry.</title>
        <authorList>
            <person name="Eriksson T."/>
            <person name="Andere A."/>
            <person name="Kelstrup H."/>
            <person name="Emery V."/>
            <person name="Picard C."/>
        </authorList>
    </citation>
    <scope>NUCLEOTIDE SEQUENCE</scope>
    <source>
        <strain evidence="1">Stoneville</strain>
        <tissue evidence="1">Whole head</tissue>
    </source>
</reference>
<dbReference type="Proteomes" id="UP000719412">
    <property type="component" value="Unassembled WGS sequence"/>
</dbReference>
<organism evidence="1 2">
    <name type="scientific">Tenebrio molitor</name>
    <name type="common">Yellow mealworm beetle</name>
    <dbReference type="NCBI Taxonomy" id="7067"/>
    <lineage>
        <taxon>Eukaryota</taxon>
        <taxon>Metazoa</taxon>
        <taxon>Ecdysozoa</taxon>
        <taxon>Arthropoda</taxon>
        <taxon>Hexapoda</taxon>
        <taxon>Insecta</taxon>
        <taxon>Pterygota</taxon>
        <taxon>Neoptera</taxon>
        <taxon>Endopterygota</taxon>
        <taxon>Coleoptera</taxon>
        <taxon>Polyphaga</taxon>
        <taxon>Cucujiformia</taxon>
        <taxon>Tenebrionidae</taxon>
        <taxon>Tenebrio</taxon>
    </lineage>
</organism>
<sequence>MEREGILFDTGVKLDSEPELTRCRQILVEIHTLFTTVLDETILRTAATKLVHLKGRLGRLTAEPRAQIEVKARLCADLDRAIAGFKSRAKLFNETHTEPSVFPGIVSTPRVKPVYGPGPSQSNYNWTQVIGNWGIAFQGDRKGDLSVFDFLVEVDEKCASHDLPKDDLLRHSKMLFKSEALVLLRTPSTEQTEGQSVEMFLARFEQLEGYLLRPLPFTEKMSAIQKNILLYYQDREHLRIFRSVKWKSKQTSAMIVHLSIESPRVVPPEMVIFDASYFRTSERLIAKRNKGKTNFSRTRSATAERAAVAHVATKRIWLSERNPRSARSFCGDGPRCPSHGFGRTVSSPGDHWVIESSGHRETVSKSYRLITLFNRKVHHSNIIMMLDMKKENVVTILMEKTRRELVSQDNRDKSGKKVCVTAVVRINPGTLVVYNALERIKGGHQTERAPDFYRKRYFGIRANNHAILWRAGFTVSSITTGTRDAVFSPRSTWTHHPAIIQVHLDTSPSPDIDPSRTLLRASTELSICDPAPETQRSPVGTIQIS</sequence>
<accession>A0A8J6HKD8</accession>
<evidence type="ECO:0000313" key="1">
    <source>
        <dbReference type="EMBL" id="KAH0815957.1"/>
    </source>
</evidence>
<keyword evidence="2" id="KW-1185">Reference proteome</keyword>
<gene>
    <name evidence="1" type="ORF">GEV33_006835</name>
</gene>
<dbReference type="AlphaFoldDB" id="A0A8J6HKD8"/>
<proteinExistence type="predicted"/>
<evidence type="ECO:0000313" key="2">
    <source>
        <dbReference type="Proteomes" id="UP000719412"/>
    </source>
</evidence>
<reference evidence="1" key="2">
    <citation type="submission" date="2021-08" db="EMBL/GenBank/DDBJ databases">
        <authorList>
            <person name="Eriksson T."/>
        </authorList>
    </citation>
    <scope>NUCLEOTIDE SEQUENCE</scope>
    <source>
        <strain evidence="1">Stoneville</strain>
        <tissue evidence="1">Whole head</tissue>
    </source>
</reference>
<dbReference type="EMBL" id="JABDTM020022301">
    <property type="protein sequence ID" value="KAH0815957.1"/>
    <property type="molecule type" value="Genomic_DNA"/>
</dbReference>
<protein>
    <submittedName>
        <fullName evidence="1">Uncharacterized protein</fullName>
    </submittedName>
</protein>
<name>A0A8J6HKD8_TENMO</name>